<feature type="domain" description="Thioesterase" evidence="2">
    <location>
        <begin position="47"/>
        <end position="122"/>
    </location>
</feature>
<dbReference type="GO" id="GO:0016289">
    <property type="term" value="F:acyl-CoA hydrolase activity"/>
    <property type="evidence" value="ECO:0007669"/>
    <property type="project" value="UniProtKB-ARBA"/>
</dbReference>
<dbReference type="Proteomes" id="UP000184497">
    <property type="component" value="Unassembled WGS sequence"/>
</dbReference>
<dbReference type="STRING" id="564117.SAMN05216369_3133"/>
<dbReference type="Pfam" id="PF03061">
    <property type="entry name" value="4HBT"/>
    <property type="match status" value="1"/>
</dbReference>
<proteinExistence type="predicted"/>
<name>A0A1M6VDY5_9GAMM</name>
<dbReference type="InterPro" id="IPR029069">
    <property type="entry name" value="HotDog_dom_sf"/>
</dbReference>
<evidence type="ECO:0000256" key="1">
    <source>
        <dbReference type="ARBA" id="ARBA00022801"/>
    </source>
</evidence>
<dbReference type="Gene3D" id="3.10.129.10">
    <property type="entry name" value="Hotdog Thioesterase"/>
    <property type="match status" value="1"/>
</dbReference>
<dbReference type="InterPro" id="IPR006683">
    <property type="entry name" value="Thioestr_dom"/>
</dbReference>
<dbReference type="OrthoDB" id="9805304at2"/>
<dbReference type="CDD" id="cd03443">
    <property type="entry name" value="PaaI_thioesterase"/>
    <property type="match status" value="1"/>
</dbReference>
<dbReference type="NCBIfam" id="TIGR00369">
    <property type="entry name" value="unchar_dom_1"/>
    <property type="match status" value="1"/>
</dbReference>
<gene>
    <name evidence="3" type="ORF">SAMN05216369_3133</name>
</gene>
<keyword evidence="4" id="KW-1185">Reference proteome</keyword>
<organism evidence="3 4">
    <name type="scientific">Marinobacter antarcticus</name>
    <dbReference type="NCBI Taxonomy" id="564117"/>
    <lineage>
        <taxon>Bacteria</taxon>
        <taxon>Pseudomonadati</taxon>
        <taxon>Pseudomonadota</taxon>
        <taxon>Gammaproteobacteria</taxon>
        <taxon>Pseudomonadales</taxon>
        <taxon>Marinobacteraceae</taxon>
        <taxon>Marinobacter</taxon>
    </lineage>
</organism>
<dbReference type="InterPro" id="IPR003736">
    <property type="entry name" value="PAAI_dom"/>
</dbReference>
<evidence type="ECO:0000259" key="2">
    <source>
        <dbReference type="Pfam" id="PF03061"/>
    </source>
</evidence>
<accession>A0A1M6VDY5</accession>
<evidence type="ECO:0000313" key="3">
    <source>
        <dbReference type="EMBL" id="SHK79506.1"/>
    </source>
</evidence>
<keyword evidence="1" id="KW-0378">Hydrolase</keyword>
<dbReference type="SUPFAM" id="SSF54637">
    <property type="entry name" value="Thioesterase/thiol ester dehydrase-isomerase"/>
    <property type="match status" value="1"/>
</dbReference>
<reference evidence="4" key="1">
    <citation type="submission" date="2016-11" db="EMBL/GenBank/DDBJ databases">
        <authorList>
            <person name="Varghese N."/>
            <person name="Submissions S."/>
        </authorList>
    </citation>
    <scope>NUCLEOTIDE SEQUENCE [LARGE SCALE GENOMIC DNA]</scope>
    <source>
        <strain evidence="4">CGMCC 1.10835</strain>
    </source>
</reference>
<dbReference type="RefSeq" id="WP_072799223.1">
    <property type="nucleotide sequence ID" value="NZ_FRAQ01000004.1"/>
</dbReference>
<dbReference type="EMBL" id="FRAQ01000004">
    <property type="protein sequence ID" value="SHK79506.1"/>
    <property type="molecule type" value="Genomic_DNA"/>
</dbReference>
<sequence length="141" mass="15302">MKITFEELDIFLQEQFPQGAAYGSLRKLGDGWAEMSLDVDDGHLRPGGTVSGPVMMGLADVTLYAALLSRIGLVPLAVTTNLNINFLRKPAAHAPIWARATMLKVGRTMGVGEVFVYSEGSEDPVAHSTMTYSIPPKKHEN</sequence>
<dbReference type="AlphaFoldDB" id="A0A1M6VDY5"/>
<evidence type="ECO:0000313" key="4">
    <source>
        <dbReference type="Proteomes" id="UP000184497"/>
    </source>
</evidence>
<protein>
    <submittedName>
        <fullName evidence="3">Uncharacterized domain 1-containing protein</fullName>
    </submittedName>
</protein>